<reference evidence="1" key="1">
    <citation type="submission" date="2011-11" db="EMBL/GenBank/DDBJ databases">
        <title>The Genome Sequence of Fusarium oxysporum II5.</title>
        <authorList>
            <consortium name="The Broad Institute Genome Sequencing Platform"/>
            <person name="Ma L.-J."/>
            <person name="Gale L.R."/>
            <person name="Schwartz D.C."/>
            <person name="Zhou S."/>
            <person name="Corby-Kistler H."/>
            <person name="Young S.K."/>
            <person name="Zeng Q."/>
            <person name="Gargeya S."/>
            <person name="Fitzgerald M."/>
            <person name="Haas B."/>
            <person name="Abouelleil A."/>
            <person name="Alvarado L."/>
            <person name="Arachchi H.M."/>
            <person name="Berlin A."/>
            <person name="Brown A."/>
            <person name="Chapman S.B."/>
            <person name="Chen Z."/>
            <person name="Dunbar C."/>
            <person name="Freedman E."/>
            <person name="Gearin G."/>
            <person name="Goldberg J."/>
            <person name="Griggs A."/>
            <person name="Gujja S."/>
            <person name="Heiman D."/>
            <person name="Howarth C."/>
            <person name="Larson L."/>
            <person name="Lui A."/>
            <person name="MacDonald P.J.P."/>
            <person name="Montmayeur A."/>
            <person name="Murphy C."/>
            <person name="Neiman D."/>
            <person name="Pearson M."/>
            <person name="Priest M."/>
            <person name="Roberts A."/>
            <person name="Saif S."/>
            <person name="Shea T."/>
            <person name="Shenoy N."/>
            <person name="Sisk P."/>
            <person name="Stolte C."/>
            <person name="Sykes S."/>
            <person name="Wortman J."/>
            <person name="Nusbaum C."/>
            <person name="Birren B."/>
        </authorList>
    </citation>
    <scope>NUCLEOTIDE SEQUENCE [LARGE SCALE GENOMIC DNA]</scope>
    <source>
        <strain evidence="1">54006</strain>
    </source>
</reference>
<name>X0KH15_FUSO5</name>
<dbReference type="Proteomes" id="UP000030685">
    <property type="component" value="Unassembled WGS sequence"/>
</dbReference>
<dbReference type="HOGENOM" id="CLU_3125109_0_0_1"/>
<evidence type="ECO:0000313" key="1">
    <source>
        <dbReference type="EMBL" id="EXL96204.1"/>
    </source>
</evidence>
<accession>X0KH15</accession>
<dbReference type="VEuPathDB" id="FungiDB:FOIG_11173"/>
<protein>
    <submittedName>
        <fullName evidence="1">Uncharacterized protein</fullName>
    </submittedName>
</protein>
<dbReference type="EMBL" id="JH658291">
    <property type="protein sequence ID" value="EXL96204.1"/>
    <property type="molecule type" value="Genomic_DNA"/>
</dbReference>
<dbReference type="AlphaFoldDB" id="X0KH15"/>
<sequence length="50" mass="5427">MTFIKLADYLFTRLRQLGVGSIHGIPGGFNFDLQITSSHQGYDGPATPTS</sequence>
<gene>
    <name evidence="1" type="ORF">FOIG_11173</name>
</gene>
<dbReference type="GeneID" id="42036348"/>
<proteinExistence type="predicted"/>
<organism evidence="1">
    <name type="scientific">Fusarium odoratissimum (strain NRRL 54006)</name>
    <dbReference type="NCBI Taxonomy" id="1089451"/>
    <lineage>
        <taxon>Eukaryota</taxon>
        <taxon>Fungi</taxon>
        <taxon>Dikarya</taxon>
        <taxon>Ascomycota</taxon>
        <taxon>Pezizomycotina</taxon>
        <taxon>Sordariomycetes</taxon>
        <taxon>Hypocreomycetidae</taxon>
        <taxon>Hypocreales</taxon>
        <taxon>Nectriaceae</taxon>
        <taxon>Fusarium</taxon>
        <taxon>Fusarium oxysporum species complex</taxon>
        <taxon>Fusarium oxysporum f. sp. cubense (strain race 4)</taxon>
    </lineage>
</organism>
<dbReference type="Gene3D" id="3.40.50.970">
    <property type="match status" value="1"/>
</dbReference>
<reference evidence="1" key="2">
    <citation type="submission" date="2012-05" db="EMBL/GenBank/DDBJ databases">
        <title>The Genome Annotation of Fusarium oxysporum II5.</title>
        <authorList>
            <consortium name="The Broad Institute Genomics Platform"/>
            <person name="Ma L.-J."/>
            <person name="Corby-Kistler H."/>
            <person name="Broz K."/>
            <person name="Gale L.R."/>
            <person name="Jonkers W."/>
            <person name="O'Donnell K."/>
            <person name="Ploetz R."/>
            <person name="Steinberg C."/>
            <person name="Schwartz D.C."/>
            <person name="VanEtten H."/>
            <person name="Zhou S."/>
            <person name="Young S.K."/>
            <person name="Zeng Q."/>
            <person name="Gargeya S."/>
            <person name="Fitzgerald M."/>
            <person name="Abouelleil A."/>
            <person name="Alvarado L."/>
            <person name="Chapman S.B."/>
            <person name="Gainer-Dewar J."/>
            <person name="Goldberg J."/>
            <person name="Griggs A."/>
            <person name="Gujja S."/>
            <person name="Hansen M."/>
            <person name="Howarth C."/>
            <person name="Imamovic A."/>
            <person name="Ireland A."/>
            <person name="Larimer J."/>
            <person name="McCowan C."/>
            <person name="Murphy C."/>
            <person name="Pearson M."/>
            <person name="Poon T.W."/>
            <person name="Priest M."/>
            <person name="Roberts A."/>
            <person name="Saif S."/>
            <person name="Shea T."/>
            <person name="Sykes S."/>
            <person name="Wortman J."/>
            <person name="Nusbaum C."/>
            <person name="Birren B."/>
        </authorList>
    </citation>
    <scope>NUCLEOTIDE SEQUENCE</scope>
    <source>
        <strain evidence="1">54006</strain>
    </source>
</reference>
<dbReference type="RefSeq" id="XP_031058294.1">
    <property type="nucleotide sequence ID" value="XM_031211720.1"/>
</dbReference>